<dbReference type="InterPro" id="IPR000847">
    <property type="entry name" value="LysR_HTH_N"/>
</dbReference>
<keyword evidence="3 7" id="KW-0238">DNA-binding</keyword>
<name>A0ABT9P241_9ACTN</name>
<dbReference type="InterPro" id="IPR036390">
    <property type="entry name" value="WH_DNA-bd_sf"/>
</dbReference>
<feature type="region of interest" description="Disordered" evidence="5">
    <location>
        <begin position="24"/>
        <end position="78"/>
    </location>
</feature>
<dbReference type="InterPro" id="IPR005119">
    <property type="entry name" value="LysR_subst-bd"/>
</dbReference>
<proteinExistence type="inferred from homology"/>
<protein>
    <submittedName>
        <fullName evidence="7">DNA-binding transcriptional LysR family regulator</fullName>
    </submittedName>
</protein>
<evidence type="ECO:0000313" key="7">
    <source>
        <dbReference type="EMBL" id="MDP9826750.1"/>
    </source>
</evidence>
<keyword evidence="8" id="KW-1185">Reference proteome</keyword>
<evidence type="ECO:0000259" key="6">
    <source>
        <dbReference type="PROSITE" id="PS50931"/>
    </source>
</evidence>
<comment type="similarity">
    <text evidence="1">Belongs to the LysR transcriptional regulatory family.</text>
</comment>
<dbReference type="PANTHER" id="PTHR30346:SF29">
    <property type="entry name" value="LYSR SUBSTRATE-BINDING"/>
    <property type="match status" value="1"/>
</dbReference>
<dbReference type="GO" id="GO:0003677">
    <property type="term" value="F:DNA binding"/>
    <property type="evidence" value="ECO:0007669"/>
    <property type="project" value="UniProtKB-KW"/>
</dbReference>
<sequence>MPPIADDEQPVAHTHAVPEAQVEAVLGGTGPVPRHENEHPAARPEVVAAQETATPPVKSPVTPEPEPEADRPVLGEGSATLKLDPRRLLVFREVAHSGSMAAAARTLGWTQPAVSQHIRKLEKDLGLALITRVGRGIALTDPGQLLLRHADAIDARLEAAGEALADLARRRTGRVRIAAFPSASATLVSKALMSLGTDHPGLDVRLTQVEPPEALVLIAEGQCDLAIVFDYPGEEFERGPLDAVQLLRDPLHAVIGPENPLAGRDSVTMNDLAGQRWIAGCVSCRKHLVREAVKAGFTPDIRHSTDDYVVVQALVAAGLAVAALPGMALAASLNPSVKVVPLEGYPSRTVSAVLAPSSHGVPAVEAVLEQLRAAARPGRISA</sequence>
<dbReference type="EMBL" id="JAUSQZ010000001">
    <property type="protein sequence ID" value="MDP9826750.1"/>
    <property type="molecule type" value="Genomic_DNA"/>
</dbReference>
<feature type="domain" description="HTH lysR-type" evidence="6">
    <location>
        <begin position="83"/>
        <end position="140"/>
    </location>
</feature>
<dbReference type="Gene3D" id="3.40.190.10">
    <property type="entry name" value="Periplasmic binding protein-like II"/>
    <property type="match status" value="2"/>
</dbReference>
<accession>A0ABT9P241</accession>
<keyword evidence="4" id="KW-0804">Transcription</keyword>
<dbReference type="PANTHER" id="PTHR30346">
    <property type="entry name" value="TRANSCRIPTIONAL DUAL REGULATOR HCAR-RELATED"/>
    <property type="match status" value="1"/>
</dbReference>
<dbReference type="RefSeq" id="WP_307241891.1">
    <property type="nucleotide sequence ID" value="NZ_JAUSQZ010000001.1"/>
</dbReference>
<dbReference type="PRINTS" id="PR00039">
    <property type="entry name" value="HTHLYSR"/>
</dbReference>
<evidence type="ECO:0000313" key="8">
    <source>
        <dbReference type="Proteomes" id="UP001235712"/>
    </source>
</evidence>
<evidence type="ECO:0000256" key="5">
    <source>
        <dbReference type="SAM" id="MobiDB-lite"/>
    </source>
</evidence>
<dbReference type="SUPFAM" id="SSF46785">
    <property type="entry name" value="Winged helix' DNA-binding domain"/>
    <property type="match status" value="1"/>
</dbReference>
<dbReference type="PROSITE" id="PS50931">
    <property type="entry name" value="HTH_LYSR"/>
    <property type="match status" value="1"/>
</dbReference>
<comment type="caution">
    <text evidence="7">The sequence shown here is derived from an EMBL/GenBank/DDBJ whole genome shotgun (WGS) entry which is preliminary data.</text>
</comment>
<evidence type="ECO:0000256" key="3">
    <source>
        <dbReference type="ARBA" id="ARBA00023125"/>
    </source>
</evidence>
<keyword evidence="2" id="KW-0805">Transcription regulation</keyword>
<organism evidence="7 8">
    <name type="scientific">Kineosporia succinea</name>
    <dbReference type="NCBI Taxonomy" id="84632"/>
    <lineage>
        <taxon>Bacteria</taxon>
        <taxon>Bacillati</taxon>
        <taxon>Actinomycetota</taxon>
        <taxon>Actinomycetes</taxon>
        <taxon>Kineosporiales</taxon>
        <taxon>Kineosporiaceae</taxon>
        <taxon>Kineosporia</taxon>
    </lineage>
</organism>
<dbReference type="SUPFAM" id="SSF53850">
    <property type="entry name" value="Periplasmic binding protein-like II"/>
    <property type="match status" value="1"/>
</dbReference>
<dbReference type="Proteomes" id="UP001235712">
    <property type="component" value="Unassembled WGS sequence"/>
</dbReference>
<dbReference type="Gene3D" id="1.10.10.10">
    <property type="entry name" value="Winged helix-like DNA-binding domain superfamily/Winged helix DNA-binding domain"/>
    <property type="match status" value="1"/>
</dbReference>
<evidence type="ECO:0000256" key="2">
    <source>
        <dbReference type="ARBA" id="ARBA00023015"/>
    </source>
</evidence>
<feature type="compositionally biased region" description="Basic and acidic residues" evidence="5">
    <location>
        <begin position="33"/>
        <end position="42"/>
    </location>
</feature>
<dbReference type="Pfam" id="PF03466">
    <property type="entry name" value="LysR_substrate"/>
    <property type="match status" value="1"/>
</dbReference>
<reference evidence="7 8" key="1">
    <citation type="submission" date="2023-07" db="EMBL/GenBank/DDBJ databases">
        <title>Sequencing the genomes of 1000 actinobacteria strains.</title>
        <authorList>
            <person name="Klenk H.-P."/>
        </authorList>
    </citation>
    <scope>NUCLEOTIDE SEQUENCE [LARGE SCALE GENOMIC DNA]</scope>
    <source>
        <strain evidence="7 8">DSM 44388</strain>
    </source>
</reference>
<dbReference type="InterPro" id="IPR036388">
    <property type="entry name" value="WH-like_DNA-bd_sf"/>
</dbReference>
<dbReference type="Pfam" id="PF00126">
    <property type="entry name" value="HTH_1"/>
    <property type="match status" value="1"/>
</dbReference>
<gene>
    <name evidence="7" type="ORF">J2S57_002499</name>
</gene>
<evidence type="ECO:0000256" key="1">
    <source>
        <dbReference type="ARBA" id="ARBA00009437"/>
    </source>
</evidence>
<evidence type="ECO:0000256" key="4">
    <source>
        <dbReference type="ARBA" id="ARBA00023163"/>
    </source>
</evidence>